<dbReference type="WBParaSite" id="jg4807">
    <property type="protein sequence ID" value="jg4807"/>
    <property type="gene ID" value="jg4807"/>
</dbReference>
<sequence length="165" mass="18007">MGRIGMSVAEKLWAFHPSKVIYHNRRPKTDVPNYAYVSFEELIVQSDFLIITASAGAETYGLFNQEAFAKMKNDAILVNVSRGKVVDTADLVNALKNGQLGAAGLDVTDPEPLPLDHPLFQLTNCVVAPHIGSANYTARNRMLQLGEENVVAAVLDQEMPSPLIV</sequence>
<dbReference type="GO" id="GO:0051287">
    <property type="term" value="F:NAD binding"/>
    <property type="evidence" value="ECO:0007669"/>
    <property type="project" value="InterPro"/>
</dbReference>
<proteinExistence type="predicted"/>
<evidence type="ECO:0000313" key="3">
    <source>
        <dbReference type="Proteomes" id="UP000887574"/>
    </source>
</evidence>
<organism evidence="3 4">
    <name type="scientific">Ditylenchus dipsaci</name>
    <dbReference type="NCBI Taxonomy" id="166011"/>
    <lineage>
        <taxon>Eukaryota</taxon>
        <taxon>Metazoa</taxon>
        <taxon>Ecdysozoa</taxon>
        <taxon>Nematoda</taxon>
        <taxon>Chromadorea</taxon>
        <taxon>Rhabditida</taxon>
        <taxon>Tylenchina</taxon>
        <taxon>Tylenchomorpha</taxon>
        <taxon>Sphaerularioidea</taxon>
        <taxon>Anguinidae</taxon>
        <taxon>Anguininae</taxon>
        <taxon>Ditylenchus</taxon>
    </lineage>
</organism>
<keyword evidence="1" id="KW-0560">Oxidoreductase</keyword>
<keyword evidence="3" id="KW-1185">Reference proteome</keyword>
<evidence type="ECO:0000259" key="2">
    <source>
        <dbReference type="Pfam" id="PF02826"/>
    </source>
</evidence>
<dbReference type="InterPro" id="IPR006140">
    <property type="entry name" value="D-isomer_DH_NAD-bd"/>
</dbReference>
<reference evidence="4" key="1">
    <citation type="submission" date="2022-11" db="UniProtKB">
        <authorList>
            <consortium name="WormBaseParasite"/>
        </authorList>
    </citation>
    <scope>IDENTIFICATION</scope>
</reference>
<dbReference type="Gene3D" id="3.40.50.720">
    <property type="entry name" value="NAD(P)-binding Rossmann-like Domain"/>
    <property type="match status" value="1"/>
</dbReference>
<accession>A0A915EB71</accession>
<dbReference type="PANTHER" id="PTHR10996">
    <property type="entry name" value="2-HYDROXYACID DEHYDROGENASE-RELATED"/>
    <property type="match status" value="1"/>
</dbReference>
<name>A0A915EB71_9BILA</name>
<dbReference type="Proteomes" id="UP000887574">
    <property type="component" value="Unplaced"/>
</dbReference>
<evidence type="ECO:0000313" key="4">
    <source>
        <dbReference type="WBParaSite" id="jg4807"/>
    </source>
</evidence>
<feature type="domain" description="D-isomer specific 2-hydroxyacid dehydrogenase NAD-binding" evidence="2">
    <location>
        <begin position="1"/>
        <end position="132"/>
    </location>
</feature>
<dbReference type="SUPFAM" id="SSF51735">
    <property type="entry name" value="NAD(P)-binding Rossmann-fold domains"/>
    <property type="match status" value="1"/>
</dbReference>
<dbReference type="InterPro" id="IPR036291">
    <property type="entry name" value="NAD(P)-bd_dom_sf"/>
</dbReference>
<dbReference type="GO" id="GO:0030267">
    <property type="term" value="F:glyoxylate reductase (NADPH) activity"/>
    <property type="evidence" value="ECO:0007669"/>
    <property type="project" value="TreeGrafter"/>
</dbReference>
<dbReference type="GO" id="GO:0005829">
    <property type="term" value="C:cytosol"/>
    <property type="evidence" value="ECO:0007669"/>
    <property type="project" value="TreeGrafter"/>
</dbReference>
<dbReference type="AlphaFoldDB" id="A0A915EB71"/>
<dbReference type="InterPro" id="IPR050223">
    <property type="entry name" value="D-isomer_2-hydroxyacid_DH"/>
</dbReference>
<protein>
    <submittedName>
        <fullName evidence="4">D-isomer specific 2-hydroxyacid dehydrogenase NAD-binding domain-containing protein</fullName>
    </submittedName>
</protein>
<dbReference type="PROSITE" id="PS00671">
    <property type="entry name" value="D_2_HYDROXYACID_DH_3"/>
    <property type="match status" value="1"/>
</dbReference>
<dbReference type="Pfam" id="PF02826">
    <property type="entry name" value="2-Hacid_dh_C"/>
    <property type="match status" value="1"/>
</dbReference>
<dbReference type="PANTHER" id="PTHR10996:SF277">
    <property type="entry name" value="GLYOXYLATE REDUCTASE_HYDROXYPYRUVATE REDUCTASE"/>
    <property type="match status" value="1"/>
</dbReference>
<dbReference type="GO" id="GO:0008465">
    <property type="term" value="F:hydroxypyruvate reductase (NADH) activity"/>
    <property type="evidence" value="ECO:0007669"/>
    <property type="project" value="TreeGrafter"/>
</dbReference>
<evidence type="ECO:0000256" key="1">
    <source>
        <dbReference type="ARBA" id="ARBA00023002"/>
    </source>
</evidence>
<dbReference type="InterPro" id="IPR029753">
    <property type="entry name" value="D-isomer_DH_CS"/>
</dbReference>